<keyword evidence="3" id="KW-0378">Hydrolase</keyword>
<organism evidence="3 4">
    <name type="scientific">Brevibacterium daeguense</name>
    <dbReference type="NCBI Taxonomy" id="909936"/>
    <lineage>
        <taxon>Bacteria</taxon>
        <taxon>Bacillati</taxon>
        <taxon>Actinomycetota</taxon>
        <taxon>Actinomycetes</taxon>
        <taxon>Micrococcales</taxon>
        <taxon>Brevibacteriaceae</taxon>
        <taxon>Brevibacterium</taxon>
    </lineage>
</organism>
<gene>
    <name evidence="3" type="ORF">GCM10022261_28550</name>
</gene>
<dbReference type="RefSeq" id="WP_236863164.1">
    <property type="nucleotide sequence ID" value="NZ_BAABAZ010000012.1"/>
</dbReference>
<protein>
    <submittedName>
        <fullName evidence="3">Alpha/beta fold hydrolase</fullName>
    </submittedName>
</protein>
<name>A0ABP8EMT8_9MICO</name>
<dbReference type="SUPFAM" id="SSF53474">
    <property type="entry name" value="alpha/beta-Hydrolases"/>
    <property type="match status" value="1"/>
</dbReference>
<feature type="domain" description="AB hydrolase-1" evidence="2">
    <location>
        <begin position="181"/>
        <end position="349"/>
    </location>
</feature>
<dbReference type="PANTHER" id="PTHR12277">
    <property type="entry name" value="ALPHA/BETA HYDROLASE DOMAIN-CONTAINING PROTEIN"/>
    <property type="match status" value="1"/>
</dbReference>
<dbReference type="InterPro" id="IPR029058">
    <property type="entry name" value="AB_hydrolase_fold"/>
</dbReference>
<comment type="caution">
    <text evidence="3">The sequence shown here is derived from an EMBL/GenBank/DDBJ whole genome shotgun (WGS) entry which is preliminary data.</text>
</comment>
<accession>A0ABP8EMT8</accession>
<dbReference type="Gene3D" id="3.40.50.1820">
    <property type="entry name" value="alpha/beta hydrolase"/>
    <property type="match status" value="1"/>
</dbReference>
<keyword evidence="1" id="KW-1133">Transmembrane helix</keyword>
<dbReference type="InterPro" id="IPR000073">
    <property type="entry name" value="AB_hydrolase_1"/>
</dbReference>
<evidence type="ECO:0000313" key="3">
    <source>
        <dbReference type="EMBL" id="GAA4285324.1"/>
    </source>
</evidence>
<feature type="transmembrane region" description="Helical" evidence="1">
    <location>
        <begin position="21"/>
        <end position="49"/>
    </location>
</feature>
<proteinExistence type="predicted"/>
<evidence type="ECO:0000256" key="1">
    <source>
        <dbReference type="SAM" id="Phobius"/>
    </source>
</evidence>
<dbReference type="Proteomes" id="UP001501586">
    <property type="component" value="Unassembled WGS sequence"/>
</dbReference>
<dbReference type="PANTHER" id="PTHR12277:SF79">
    <property type="entry name" value="XAA-PRO DIPEPTIDYL-PEPTIDASE-RELATED"/>
    <property type="match status" value="1"/>
</dbReference>
<keyword evidence="1" id="KW-0472">Membrane</keyword>
<evidence type="ECO:0000259" key="2">
    <source>
        <dbReference type="Pfam" id="PF00561"/>
    </source>
</evidence>
<reference evidence="4" key="1">
    <citation type="journal article" date="2019" name="Int. J. Syst. Evol. Microbiol.">
        <title>The Global Catalogue of Microorganisms (GCM) 10K type strain sequencing project: providing services to taxonomists for standard genome sequencing and annotation.</title>
        <authorList>
            <consortium name="The Broad Institute Genomics Platform"/>
            <consortium name="The Broad Institute Genome Sequencing Center for Infectious Disease"/>
            <person name="Wu L."/>
            <person name="Ma J."/>
        </authorList>
    </citation>
    <scope>NUCLEOTIDE SEQUENCE [LARGE SCALE GENOMIC DNA]</scope>
    <source>
        <strain evidence="4">JCM 17458</strain>
    </source>
</reference>
<sequence length="414" mass="45658">MEVIRVSMSKSVPDSTARAVRLALAGLGVGAGIGLIASIATSGLAVYFARRIVIPEQAPEELEILHVDGFDYDMRVQLAANEDTVVSGCYGLYFDSGAGHAQIGDILEYDPISRTVSREVIAVTSGDLRSARWGRWTGVFYPHPETLGLQYEEITLTSDVGELPAWFFPTSSEAPRDTWAILVHGRGGSRSEGLKAVPVLEALRMPTLAISYRNDAEVRVGNASRYGLGDTEWLDVDVAIDYALAHGAQRVVVFGWSMGAAITFQAASRGRNRRHIAGLVLDGPVVDWYDVLDHQARINFLPTPVARLALDMLTRPWARPITGLETPLDLNRMDWVRRAAELDKRVLLIHSDDDEFVPSGPSHALAAVRRDLVTMPKYDRARHTKEWNIDPERWNDEVASFIESEVLVNDSAAD</sequence>
<dbReference type="EMBL" id="BAABAZ010000012">
    <property type="protein sequence ID" value="GAA4285324.1"/>
    <property type="molecule type" value="Genomic_DNA"/>
</dbReference>
<dbReference type="Pfam" id="PF00561">
    <property type="entry name" value="Abhydrolase_1"/>
    <property type="match status" value="1"/>
</dbReference>
<keyword evidence="1" id="KW-0812">Transmembrane</keyword>
<dbReference type="GO" id="GO:0016787">
    <property type="term" value="F:hydrolase activity"/>
    <property type="evidence" value="ECO:0007669"/>
    <property type="project" value="UniProtKB-KW"/>
</dbReference>
<evidence type="ECO:0000313" key="4">
    <source>
        <dbReference type="Proteomes" id="UP001501586"/>
    </source>
</evidence>
<keyword evidence="4" id="KW-1185">Reference proteome</keyword>